<dbReference type="AlphaFoldDB" id="A0A6J6PT68"/>
<name>A0A6J6PT68_9ZZZZ</name>
<reference evidence="1" key="1">
    <citation type="submission" date="2020-05" db="EMBL/GenBank/DDBJ databases">
        <authorList>
            <person name="Chiriac C."/>
            <person name="Salcher M."/>
            <person name="Ghai R."/>
            <person name="Kavagutti S V."/>
        </authorList>
    </citation>
    <scope>NUCLEOTIDE SEQUENCE</scope>
</reference>
<dbReference type="EMBL" id="CAEZXM010000227">
    <property type="protein sequence ID" value="CAB4699758.1"/>
    <property type="molecule type" value="Genomic_DNA"/>
</dbReference>
<dbReference type="PANTHER" id="PTHR36452:SF1">
    <property type="entry name" value="DUF2461 DOMAIN-CONTAINING PROTEIN"/>
    <property type="match status" value="1"/>
</dbReference>
<gene>
    <name evidence="1" type="ORF">UFOPK2366_01208</name>
</gene>
<sequence>MAFAGFSTEAISFYEGLVADNSKVYWQANKASYDVHVKGAMVALLEELDEFGPFNIFRPYNDVRFAKGRPPYKEAIGAVGEREGGAVFYVQFSAAGLTIGSGYYAMATDQLERFRVAVDDDARGAEIAAISAKLAKKYTIGAISELKTAPRGYPKDHPRIELLRRKGLTAFMSWTPQPWMHTKAVVKKVRDGWNGVSELNDWLDAHVGPSTLPPPDWDR</sequence>
<dbReference type="InterPro" id="IPR012808">
    <property type="entry name" value="CHP02453"/>
</dbReference>
<dbReference type="PIRSF" id="PIRSF028451">
    <property type="entry name" value="UCP028451"/>
    <property type="match status" value="1"/>
</dbReference>
<dbReference type="Pfam" id="PF09365">
    <property type="entry name" value="DUF2461"/>
    <property type="match status" value="1"/>
</dbReference>
<accession>A0A6J6PT68</accession>
<protein>
    <submittedName>
        <fullName evidence="1">Unannotated protein</fullName>
    </submittedName>
</protein>
<proteinExistence type="predicted"/>
<dbReference type="InterPro" id="IPR015996">
    <property type="entry name" value="UCP028451"/>
</dbReference>
<dbReference type="PANTHER" id="PTHR36452">
    <property type="entry name" value="CHROMOSOME 12, WHOLE GENOME SHOTGUN SEQUENCE"/>
    <property type="match status" value="1"/>
</dbReference>
<evidence type="ECO:0000313" key="1">
    <source>
        <dbReference type="EMBL" id="CAB4699758.1"/>
    </source>
</evidence>
<organism evidence="1">
    <name type="scientific">freshwater metagenome</name>
    <dbReference type="NCBI Taxonomy" id="449393"/>
    <lineage>
        <taxon>unclassified sequences</taxon>
        <taxon>metagenomes</taxon>
        <taxon>ecological metagenomes</taxon>
    </lineage>
</organism>